<keyword evidence="5" id="KW-1185">Reference proteome</keyword>
<dbReference type="PANTHER" id="PTHR23188:SF12">
    <property type="entry name" value="RNA POLYMERASE II-ASSOCIATED FACTOR 1 HOMOLOG"/>
    <property type="match status" value="1"/>
</dbReference>
<proteinExistence type="inferred from homology"/>
<accession>A0A1X7RLP3</accession>
<organism evidence="4 5">
    <name type="scientific">Zymoseptoria tritici (strain ST99CH_3D7)</name>
    <dbReference type="NCBI Taxonomy" id="1276538"/>
    <lineage>
        <taxon>Eukaryota</taxon>
        <taxon>Fungi</taxon>
        <taxon>Dikarya</taxon>
        <taxon>Ascomycota</taxon>
        <taxon>Pezizomycotina</taxon>
        <taxon>Dothideomycetes</taxon>
        <taxon>Dothideomycetidae</taxon>
        <taxon>Mycosphaerellales</taxon>
        <taxon>Mycosphaerellaceae</taxon>
        <taxon>Zymoseptoria</taxon>
    </lineage>
</organism>
<reference evidence="4 5" key="1">
    <citation type="submission" date="2016-06" db="EMBL/GenBank/DDBJ databases">
        <authorList>
            <person name="Kjaerup R.B."/>
            <person name="Dalgaard T.S."/>
            <person name="Juul-Madsen H.R."/>
        </authorList>
    </citation>
    <scope>NUCLEOTIDE SEQUENCE [LARGE SCALE GENOMIC DNA]</scope>
</reference>
<name>A0A1X7RLP3_ZYMT9</name>
<evidence type="ECO:0000256" key="1">
    <source>
        <dbReference type="ARBA" id="ARBA00004123"/>
    </source>
</evidence>
<evidence type="ECO:0000256" key="3">
    <source>
        <dbReference type="ARBA" id="ARBA00023242"/>
    </source>
</evidence>
<comment type="similarity">
    <text evidence="2">Belongs to the PAF1 family.</text>
</comment>
<dbReference type="PANTHER" id="PTHR23188">
    <property type="entry name" value="RNA POLYMERASE II-ASSOCIATED FACTOR 1 HOMOLOG"/>
    <property type="match status" value="1"/>
</dbReference>
<sequence>MASAQRGDKVVHQDYIARIRYSNALPPPPHPPKLLEIPGTGLSGGQYTSAAYASRLAREQPLSVEIDAELGMPIDLVGIPGVFEGDDSAISVRPGPPNHHPADKALLRPLAALSKAGGATGAVSFLRRTEYTSSQNTQHFTSSTSKDLLKLRNDAKKKKATVNKDDPINIMRDIVKGFDVAYPRDAYKGEDSTTNLRGAQPSDAELSAWKNPKHPTNPDLKLLDSYPVLPDPEAIPTTGFFLIMKFITNPLRKGEYDDRLDTAIVRPVIDEDAEVAFSEKLREWEESRSTRPEPIREYDYDYYLPENPEAVRNLKRKLDVNDPENEDPALYTDEVADDQMAFKYKRLRTYETYNQHGDVNNLYNDTVALALHDPETEEGHAKRLAKGAYFYPIVQRTGLRPKRVVGSRMYDQQEKIDELNVMVTEPNDDLQASQMEKRAMLDPALRVDEVV</sequence>
<evidence type="ECO:0000313" key="4">
    <source>
        <dbReference type="EMBL" id="SMQ48336.1"/>
    </source>
</evidence>
<dbReference type="GO" id="GO:0003682">
    <property type="term" value="F:chromatin binding"/>
    <property type="evidence" value="ECO:0007669"/>
    <property type="project" value="TreeGrafter"/>
</dbReference>
<comment type="subcellular location">
    <subcellularLocation>
        <location evidence="1">Nucleus</location>
    </subcellularLocation>
</comment>
<evidence type="ECO:0000313" key="5">
    <source>
        <dbReference type="Proteomes" id="UP000215127"/>
    </source>
</evidence>
<evidence type="ECO:0008006" key="6">
    <source>
        <dbReference type="Google" id="ProtNLM"/>
    </source>
</evidence>
<dbReference type="Proteomes" id="UP000215127">
    <property type="component" value="Chromosome 3"/>
</dbReference>
<dbReference type="GO" id="GO:0006368">
    <property type="term" value="P:transcription elongation by RNA polymerase II"/>
    <property type="evidence" value="ECO:0007669"/>
    <property type="project" value="InterPro"/>
</dbReference>
<dbReference type="InterPro" id="IPR007133">
    <property type="entry name" value="RNA_pol_II-assoc_Paf1"/>
</dbReference>
<dbReference type="STRING" id="1276538.A0A1X7RLP3"/>
<evidence type="ECO:0000256" key="2">
    <source>
        <dbReference type="ARBA" id="ARBA00007560"/>
    </source>
</evidence>
<dbReference type="AlphaFoldDB" id="A0A1X7RLP3"/>
<gene>
    <name evidence="4" type="ORF">ZT3D7_G3485</name>
</gene>
<protein>
    <recommendedName>
        <fullName evidence="6">Paf1 complex protein</fullName>
    </recommendedName>
</protein>
<keyword evidence="3" id="KW-0539">Nucleus</keyword>
<dbReference type="GO" id="GO:0016593">
    <property type="term" value="C:Cdc73/Paf1 complex"/>
    <property type="evidence" value="ECO:0007669"/>
    <property type="project" value="InterPro"/>
</dbReference>
<dbReference type="EMBL" id="LT853694">
    <property type="protein sequence ID" value="SMQ48336.1"/>
    <property type="molecule type" value="Genomic_DNA"/>
</dbReference>
<dbReference type="GO" id="GO:0000993">
    <property type="term" value="F:RNA polymerase II complex binding"/>
    <property type="evidence" value="ECO:0007669"/>
    <property type="project" value="TreeGrafter"/>
</dbReference>
<dbReference type="Pfam" id="PF03985">
    <property type="entry name" value="Paf1"/>
    <property type="match status" value="1"/>
</dbReference>